<name>A0ABX0E2N1_9ACTN</name>
<gene>
    <name evidence="2" type="ORF">G6048_26575</name>
</gene>
<feature type="domain" description="Rhodanese" evidence="1">
    <location>
        <begin position="14"/>
        <end position="101"/>
    </location>
</feature>
<dbReference type="InterPro" id="IPR001763">
    <property type="entry name" value="Rhodanese-like_dom"/>
</dbReference>
<dbReference type="RefSeq" id="WP_165342115.1">
    <property type="nucleotide sequence ID" value="NZ_JAAKZX010000095.1"/>
</dbReference>
<organism evidence="2 3">
    <name type="scientific">Streptomyces ureilyticus</name>
    <dbReference type="NCBI Taxonomy" id="1775131"/>
    <lineage>
        <taxon>Bacteria</taxon>
        <taxon>Bacillati</taxon>
        <taxon>Actinomycetota</taxon>
        <taxon>Actinomycetes</taxon>
        <taxon>Kitasatosporales</taxon>
        <taxon>Streptomycetaceae</taxon>
        <taxon>Streptomyces</taxon>
    </lineage>
</organism>
<dbReference type="Gene3D" id="3.40.250.10">
    <property type="entry name" value="Rhodanese-like domain"/>
    <property type="match status" value="1"/>
</dbReference>
<dbReference type="Pfam" id="PF00581">
    <property type="entry name" value="Rhodanese"/>
    <property type="match status" value="1"/>
</dbReference>
<dbReference type="EMBL" id="JAAKZX010000095">
    <property type="protein sequence ID" value="NGO45556.1"/>
    <property type="molecule type" value="Genomic_DNA"/>
</dbReference>
<protein>
    <submittedName>
        <fullName evidence="2">Rhodanese-like domain-containing protein</fullName>
    </submittedName>
</protein>
<accession>A0ABX0E2N1</accession>
<proteinExistence type="predicted"/>
<dbReference type="CDD" id="cd00158">
    <property type="entry name" value="RHOD"/>
    <property type="match status" value="1"/>
</dbReference>
<evidence type="ECO:0000313" key="3">
    <source>
        <dbReference type="Proteomes" id="UP001518140"/>
    </source>
</evidence>
<dbReference type="PANTHER" id="PTHR43031:SF7">
    <property type="entry name" value="NITRIC OXIDE REDUCTASE FLRD-NAD(+) REDUCTASE"/>
    <property type="match status" value="1"/>
</dbReference>
<dbReference type="PANTHER" id="PTHR43031">
    <property type="entry name" value="FAD-DEPENDENT OXIDOREDUCTASE"/>
    <property type="match status" value="1"/>
</dbReference>
<dbReference type="PROSITE" id="PS50206">
    <property type="entry name" value="RHODANESE_3"/>
    <property type="match status" value="1"/>
</dbReference>
<keyword evidence="3" id="KW-1185">Reference proteome</keyword>
<dbReference type="InterPro" id="IPR050229">
    <property type="entry name" value="GlpE_sulfurtransferase"/>
</dbReference>
<evidence type="ECO:0000259" key="1">
    <source>
        <dbReference type="PROSITE" id="PS50206"/>
    </source>
</evidence>
<sequence length="108" mass="10783">MAREVDLEALSAALAAGGVVVDVREPGEYLAGHVPGARLMPLSALAGRIGELPAGRPVYVICASGNRSLTAADRMSGAGIDAYSVASGTSGWARTGRPLVTGPHATAA</sequence>
<comment type="caution">
    <text evidence="2">The sequence shown here is derived from an EMBL/GenBank/DDBJ whole genome shotgun (WGS) entry which is preliminary data.</text>
</comment>
<dbReference type="SUPFAM" id="SSF52821">
    <property type="entry name" value="Rhodanese/Cell cycle control phosphatase"/>
    <property type="match status" value="1"/>
</dbReference>
<dbReference type="SMART" id="SM00450">
    <property type="entry name" value="RHOD"/>
    <property type="match status" value="1"/>
</dbReference>
<dbReference type="Proteomes" id="UP001518140">
    <property type="component" value="Unassembled WGS sequence"/>
</dbReference>
<reference evidence="2 3" key="1">
    <citation type="submission" date="2020-02" db="EMBL/GenBank/DDBJ databases">
        <title>Whole-genome analyses of novel actinobacteria.</title>
        <authorList>
            <person name="Sahin N."/>
            <person name="Tokatli A."/>
        </authorList>
    </citation>
    <scope>NUCLEOTIDE SEQUENCE [LARGE SCALE GENOMIC DNA]</scope>
    <source>
        <strain evidence="2 3">YC419</strain>
    </source>
</reference>
<evidence type="ECO:0000313" key="2">
    <source>
        <dbReference type="EMBL" id="NGO45556.1"/>
    </source>
</evidence>
<dbReference type="InterPro" id="IPR036873">
    <property type="entry name" value="Rhodanese-like_dom_sf"/>
</dbReference>